<dbReference type="Pfam" id="PF17836">
    <property type="entry name" value="PglD_N"/>
    <property type="match status" value="1"/>
</dbReference>
<dbReference type="CDD" id="cd03360">
    <property type="entry name" value="LbH_AT_putative"/>
    <property type="match status" value="1"/>
</dbReference>
<dbReference type="Gene3D" id="3.40.50.20">
    <property type="match status" value="1"/>
</dbReference>
<gene>
    <name evidence="5" type="ORF">C7H52_12710</name>
</gene>
<feature type="domain" description="PglD N-terminal" evidence="4">
    <location>
        <begin position="3"/>
        <end position="82"/>
    </location>
</feature>
<accession>A0A2T1N5L3</accession>
<sequence length="208" mass="22808">MKRLAIIASGDLGQQIAYHATQDKQFDVVGFFDDYANPETSKNTILGTVEDIERVYKANRFDELIIAIGYKHFEIRAQLFTRFRNKIPFATFIHSSCYVDESCKIGSGVCLFPGSVLDANVEIQNNVLVNVACTIAHDSIIGSHTFLSPRVAIAGFVTIGENCNIGINSTIIDCIKIINGTQIGGGTVVISNIEKKGLYVGNPSRFIR</sequence>
<keyword evidence="6" id="KW-1185">Reference proteome</keyword>
<dbReference type="PANTHER" id="PTHR43300">
    <property type="entry name" value="ACETYLTRANSFERASE"/>
    <property type="match status" value="1"/>
</dbReference>
<dbReference type="RefSeq" id="WP_106464277.1">
    <property type="nucleotide sequence ID" value="NZ_PXOQ01000015.1"/>
</dbReference>
<dbReference type="InterPro" id="IPR041561">
    <property type="entry name" value="PglD_N"/>
</dbReference>
<comment type="similarity">
    <text evidence="1">Belongs to the transferase hexapeptide repeat family.</text>
</comment>
<feature type="active site" description="Proton acceptor" evidence="2">
    <location>
        <position position="137"/>
    </location>
</feature>
<evidence type="ECO:0000256" key="3">
    <source>
        <dbReference type="PIRSR" id="PIRSR620019-2"/>
    </source>
</evidence>
<dbReference type="SUPFAM" id="SSF51161">
    <property type="entry name" value="Trimeric LpxA-like enzymes"/>
    <property type="match status" value="1"/>
</dbReference>
<dbReference type="InterPro" id="IPR020019">
    <property type="entry name" value="AcTrfase_PglD-like"/>
</dbReference>
<dbReference type="PANTHER" id="PTHR43300:SF7">
    <property type="entry name" value="UDP-N-ACETYLBACILLOSAMINE N-ACETYLTRANSFERASE"/>
    <property type="match status" value="1"/>
</dbReference>
<dbReference type="OrthoDB" id="708224at2"/>
<dbReference type="Proteomes" id="UP000238426">
    <property type="component" value="Unassembled WGS sequence"/>
</dbReference>
<evidence type="ECO:0000259" key="4">
    <source>
        <dbReference type="Pfam" id="PF17836"/>
    </source>
</evidence>
<reference evidence="5 6" key="1">
    <citation type="submission" date="2018-03" db="EMBL/GenBank/DDBJ databases">
        <title>Mesoflavibacter sp. HG37 and Mesoflavibacter sp. HG96 sp.nov., two marine bacteria isolated from seawater of Western Pacific Ocean.</title>
        <authorList>
            <person name="Cheng H."/>
            <person name="Wu Y.-H."/>
            <person name="Guo L.-L."/>
            <person name="Xu X.-W."/>
        </authorList>
    </citation>
    <scope>NUCLEOTIDE SEQUENCE [LARGE SCALE GENOMIC DNA]</scope>
    <source>
        <strain evidence="5 6">KCTC 32269</strain>
    </source>
</reference>
<feature type="binding site" evidence="3">
    <location>
        <position position="185"/>
    </location>
    <ligand>
        <name>acetyl-CoA</name>
        <dbReference type="ChEBI" id="CHEBI:57288"/>
    </ligand>
</feature>
<dbReference type="EMBL" id="PXOQ01000015">
    <property type="protein sequence ID" value="PSG86539.1"/>
    <property type="molecule type" value="Genomic_DNA"/>
</dbReference>
<dbReference type="AlphaFoldDB" id="A0A2T1N5L3"/>
<proteinExistence type="inferred from homology"/>
<dbReference type="InterPro" id="IPR050179">
    <property type="entry name" value="Trans_hexapeptide_repeat"/>
</dbReference>
<dbReference type="InterPro" id="IPR011004">
    <property type="entry name" value="Trimer_LpxA-like_sf"/>
</dbReference>
<comment type="caution">
    <text evidence="5">The sequence shown here is derived from an EMBL/GenBank/DDBJ whole genome shotgun (WGS) entry which is preliminary data.</text>
</comment>
<feature type="binding site" evidence="3">
    <location>
        <position position="69"/>
    </location>
    <ligand>
        <name>substrate</name>
    </ligand>
</feature>
<evidence type="ECO:0000313" key="5">
    <source>
        <dbReference type="EMBL" id="PSG86539.1"/>
    </source>
</evidence>
<protein>
    <recommendedName>
        <fullName evidence="4">PglD N-terminal domain-containing protein</fullName>
    </recommendedName>
</protein>
<dbReference type="NCBIfam" id="TIGR03570">
    <property type="entry name" value="NeuD_NnaD"/>
    <property type="match status" value="1"/>
</dbReference>
<name>A0A2T1N5L3_9FLAO</name>
<evidence type="ECO:0000256" key="2">
    <source>
        <dbReference type="PIRSR" id="PIRSR620019-1"/>
    </source>
</evidence>
<feature type="binding site" evidence="3">
    <location>
        <position position="167"/>
    </location>
    <ligand>
        <name>acetyl-CoA</name>
        <dbReference type="ChEBI" id="CHEBI:57288"/>
    </ligand>
</feature>
<evidence type="ECO:0000256" key="1">
    <source>
        <dbReference type="ARBA" id="ARBA00007274"/>
    </source>
</evidence>
<evidence type="ECO:0000313" key="6">
    <source>
        <dbReference type="Proteomes" id="UP000238426"/>
    </source>
</evidence>
<feature type="site" description="Increases basicity of active site His" evidence="2">
    <location>
        <position position="138"/>
    </location>
</feature>
<dbReference type="Gene3D" id="2.160.10.10">
    <property type="entry name" value="Hexapeptide repeat proteins"/>
    <property type="match status" value="1"/>
</dbReference>
<organism evidence="5 6">
    <name type="scientific">Aurantibacter aestuarii</name>
    <dbReference type="NCBI Taxonomy" id="1266046"/>
    <lineage>
        <taxon>Bacteria</taxon>
        <taxon>Pseudomonadati</taxon>
        <taxon>Bacteroidota</taxon>
        <taxon>Flavobacteriia</taxon>
        <taxon>Flavobacteriales</taxon>
        <taxon>Flavobacteriaceae</taxon>
        <taxon>Aurantibacter</taxon>
    </lineage>
</organism>